<evidence type="ECO:0000256" key="1">
    <source>
        <dbReference type="SAM" id="MobiDB-lite"/>
    </source>
</evidence>
<reference evidence="2" key="2">
    <citation type="submission" date="2013-04" db="UniProtKB">
        <authorList>
            <consortium name="EnsemblPlants"/>
        </authorList>
    </citation>
    <scope>IDENTIFICATION</scope>
    <source>
        <strain evidence="2">cv. Heinz 1706</strain>
    </source>
</reference>
<name>K4CS98_SOLLC</name>
<feature type="region of interest" description="Disordered" evidence="1">
    <location>
        <begin position="1"/>
        <end position="44"/>
    </location>
</feature>
<evidence type="ECO:0000313" key="3">
    <source>
        <dbReference type="Proteomes" id="UP000004994"/>
    </source>
</evidence>
<dbReference type="PaxDb" id="4081-Solyc09g018320.1.1"/>
<dbReference type="HOGENOM" id="CLU_1257980_0_0_1"/>
<dbReference type="EnsemblPlants" id="Solyc09g018320.1.1">
    <property type="protein sequence ID" value="Solyc09g018320.1.1"/>
    <property type="gene ID" value="Solyc09g018320.1"/>
</dbReference>
<dbReference type="InParanoid" id="K4CS98"/>
<evidence type="ECO:0000313" key="2">
    <source>
        <dbReference type="EnsemblPlants" id="Solyc09g018320.1.1"/>
    </source>
</evidence>
<dbReference type="AlphaFoldDB" id="K4CS98"/>
<feature type="compositionally biased region" description="Basic and acidic residues" evidence="1">
    <location>
        <begin position="8"/>
        <end position="18"/>
    </location>
</feature>
<reference evidence="2" key="1">
    <citation type="journal article" date="2012" name="Nature">
        <title>The tomato genome sequence provides insights into fleshy fruit evolution.</title>
        <authorList>
            <consortium name="Tomato Genome Consortium"/>
        </authorList>
    </citation>
    <scope>NUCLEOTIDE SEQUENCE [LARGE SCALE GENOMIC DNA]</scope>
    <source>
        <strain evidence="2">cv. Heinz 1706</strain>
    </source>
</reference>
<proteinExistence type="predicted"/>
<dbReference type="Gramene" id="Solyc09g018320.1.1">
    <property type="protein sequence ID" value="Solyc09g018320.1.1"/>
    <property type="gene ID" value="Solyc09g018320.1"/>
</dbReference>
<sequence>MGWFSGHEAPRGRGEGRGGPRGRRRLEVRGGGEVGRGSSRPRGWGVGGFLGAHGTLRMGNEGISRHGAHRGWVVGGFTGHRAYRGWGGGGVILGMTCLEEGGEGERWVGGPRDTTRLEDKGVPRARRLEDRGRVLRARCASRTRGETGLVESSGHNMPQELGLRGVLVAHDASRTMLYSGHDTSSKGGWVGDPQGTSQMRVGRGVLMASRGYEWGWAGVS</sequence>
<organism evidence="2">
    <name type="scientific">Solanum lycopersicum</name>
    <name type="common">Tomato</name>
    <name type="synonym">Lycopersicon esculentum</name>
    <dbReference type="NCBI Taxonomy" id="4081"/>
    <lineage>
        <taxon>Eukaryota</taxon>
        <taxon>Viridiplantae</taxon>
        <taxon>Streptophyta</taxon>
        <taxon>Embryophyta</taxon>
        <taxon>Tracheophyta</taxon>
        <taxon>Spermatophyta</taxon>
        <taxon>Magnoliopsida</taxon>
        <taxon>eudicotyledons</taxon>
        <taxon>Gunneridae</taxon>
        <taxon>Pentapetalae</taxon>
        <taxon>asterids</taxon>
        <taxon>lamiids</taxon>
        <taxon>Solanales</taxon>
        <taxon>Solanaceae</taxon>
        <taxon>Solanoideae</taxon>
        <taxon>Solaneae</taxon>
        <taxon>Solanum</taxon>
        <taxon>Solanum subgen. Lycopersicon</taxon>
    </lineage>
</organism>
<protein>
    <submittedName>
        <fullName evidence="2">Uncharacterized protein</fullName>
    </submittedName>
</protein>
<dbReference type="Proteomes" id="UP000004994">
    <property type="component" value="Chromosome 9"/>
</dbReference>
<accession>K4CS98</accession>
<keyword evidence="3" id="KW-1185">Reference proteome</keyword>